<keyword evidence="2 4" id="KW-0863">Zinc-finger</keyword>
<dbReference type="GO" id="GO:0008270">
    <property type="term" value="F:zinc ion binding"/>
    <property type="evidence" value="ECO:0007669"/>
    <property type="project" value="UniProtKB-KW"/>
</dbReference>
<evidence type="ECO:0000256" key="3">
    <source>
        <dbReference type="ARBA" id="ARBA00022833"/>
    </source>
</evidence>
<comment type="caution">
    <text evidence="6">The sequence shown here is derived from an EMBL/GenBank/DDBJ whole genome shotgun (WGS) entry which is preliminary data.</text>
</comment>
<organism evidence="6 7">
    <name type="scientific">Pisum sativum</name>
    <name type="common">Garden pea</name>
    <name type="synonym">Lathyrus oleraceus</name>
    <dbReference type="NCBI Taxonomy" id="3888"/>
    <lineage>
        <taxon>Eukaryota</taxon>
        <taxon>Viridiplantae</taxon>
        <taxon>Streptophyta</taxon>
        <taxon>Embryophyta</taxon>
        <taxon>Tracheophyta</taxon>
        <taxon>Spermatophyta</taxon>
        <taxon>Magnoliopsida</taxon>
        <taxon>eudicotyledons</taxon>
        <taxon>Gunneridae</taxon>
        <taxon>Pentapetalae</taxon>
        <taxon>rosids</taxon>
        <taxon>fabids</taxon>
        <taxon>Fabales</taxon>
        <taxon>Fabaceae</taxon>
        <taxon>Papilionoideae</taxon>
        <taxon>50 kb inversion clade</taxon>
        <taxon>NPAAA clade</taxon>
        <taxon>Hologalegina</taxon>
        <taxon>IRL clade</taxon>
        <taxon>Fabeae</taxon>
        <taxon>Lathyrus</taxon>
    </lineage>
</organism>
<dbReference type="PROSITE" id="PS51999">
    <property type="entry name" value="ZF_GRF"/>
    <property type="match status" value="1"/>
</dbReference>
<accession>A0A9D4WDJ7</accession>
<evidence type="ECO:0000256" key="2">
    <source>
        <dbReference type="ARBA" id="ARBA00022771"/>
    </source>
</evidence>
<keyword evidence="1" id="KW-0479">Metal-binding</keyword>
<keyword evidence="3" id="KW-0862">Zinc</keyword>
<sequence length="256" mass="28994">IKESYNSLLLYNSLLVFFYKIGLKTDFFKENKKLVLRETGLKLVFKKRIEQIPTDHHFICSNKRIVKILAKASPNNSFTIRHGEVVQAPSDPLDMHLMDQYEIVCQCKKGRMLRKCSNSNKNKNIMFYCCTKSKKLSNGRWDFGCQFFLWEDQLRRCLCGEGMCALVRYEDKGMEVCSLQGCSPAESGEGSGSSKSKQCQLCQVLSIKIKILEAKLEVAQSPEKHANTSSAILYEALEEVSDAVAGLSLDHQPNIS</sequence>
<reference evidence="6 7" key="1">
    <citation type="journal article" date="2022" name="Nat. Genet.">
        <title>Improved pea reference genome and pan-genome highlight genomic features and evolutionary characteristics.</title>
        <authorList>
            <person name="Yang T."/>
            <person name="Liu R."/>
            <person name="Luo Y."/>
            <person name="Hu S."/>
            <person name="Wang D."/>
            <person name="Wang C."/>
            <person name="Pandey M.K."/>
            <person name="Ge S."/>
            <person name="Xu Q."/>
            <person name="Li N."/>
            <person name="Li G."/>
            <person name="Huang Y."/>
            <person name="Saxena R.K."/>
            <person name="Ji Y."/>
            <person name="Li M."/>
            <person name="Yan X."/>
            <person name="He Y."/>
            <person name="Liu Y."/>
            <person name="Wang X."/>
            <person name="Xiang C."/>
            <person name="Varshney R.K."/>
            <person name="Ding H."/>
            <person name="Gao S."/>
            <person name="Zong X."/>
        </authorList>
    </citation>
    <scope>NUCLEOTIDE SEQUENCE [LARGE SCALE GENOMIC DNA]</scope>
    <source>
        <strain evidence="6 7">cv. Zhongwan 6</strain>
    </source>
</reference>
<evidence type="ECO:0000313" key="6">
    <source>
        <dbReference type="EMBL" id="KAI5399529.1"/>
    </source>
</evidence>
<keyword evidence="7" id="KW-1185">Reference proteome</keyword>
<feature type="non-terminal residue" evidence="6">
    <location>
        <position position="256"/>
    </location>
</feature>
<dbReference type="Proteomes" id="UP001058974">
    <property type="component" value="Chromosome 6"/>
</dbReference>
<feature type="domain" description="GRF-type" evidence="5">
    <location>
        <begin position="105"/>
        <end position="154"/>
    </location>
</feature>
<evidence type="ECO:0000259" key="5">
    <source>
        <dbReference type="PROSITE" id="PS51999"/>
    </source>
</evidence>
<proteinExistence type="predicted"/>
<gene>
    <name evidence="6" type="ORF">KIW84_064746</name>
</gene>
<dbReference type="EMBL" id="JAMSHJ010000006">
    <property type="protein sequence ID" value="KAI5399529.1"/>
    <property type="molecule type" value="Genomic_DNA"/>
</dbReference>
<name>A0A9D4WDJ7_PEA</name>
<dbReference type="Gramene" id="Psat06G0474600-T1">
    <property type="protein sequence ID" value="KAI5399529.1"/>
    <property type="gene ID" value="KIW84_064746"/>
</dbReference>
<evidence type="ECO:0000256" key="4">
    <source>
        <dbReference type="PROSITE-ProRule" id="PRU01343"/>
    </source>
</evidence>
<dbReference type="AlphaFoldDB" id="A0A9D4WDJ7"/>
<dbReference type="InterPro" id="IPR010666">
    <property type="entry name" value="Znf_GRF"/>
</dbReference>
<evidence type="ECO:0000256" key="1">
    <source>
        <dbReference type="ARBA" id="ARBA00022723"/>
    </source>
</evidence>
<evidence type="ECO:0000313" key="7">
    <source>
        <dbReference type="Proteomes" id="UP001058974"/>
    </source>
</evidence>
<protein>
    <recommendedName>
        <fullName evidence="5">GRF-type domain-containing protein</fullName>
    </recommendedName>
</protein>